<proteinExistence type="predicted"/>
<dbReference type="Proteomes" id="UP000278807">
    <property type="component" value="Unassembled WGS sequence"/>
</dbReference>
<dbReference type="InterPro" id="IPR052560">
    <property type="entry name" value="RdDP_mobile_element"/>
</dbReference>
<dbReference type="InterPro" id="IPR005135">
    <property type="entry name" value="Endo/exonuclease/phosphatase"/>
</dbReference>
<dbReference type="GO" id="GO:0003824">
    <property type="term" value="F:catalytic activity"/>
    <property type="evidence" value="ECO:0007669"/>
    <property type="project" value="InterPro"/>
</dbReference>
<keyword evidence="3" id="KW-1185">Reference proteome</keyword>
<reference evidence="2 3" key="2">
    <citation type="submission" date="2018-11" db="EMBL/GenBank/DDBJ databases">
        <authorList>
            <consortium name="Pathogen Informatics"/>
        </authorList>
    </citation>
    <scope>NUCLEOTIDE SEQUENCE [LARGE SCALE GENOMIC DNA]</scope>
</reference>
<protein>
    <submittedName>
        <fullName evidence="4">Endo/exonuclease/phosphatase domain-containing protein</fullName>
    </submittedName>
</protein>
<dbReference type="Pfam" id="PF14529">
    <property type="entry name" value="Exo_endo_phos_2"/>
    <property type="match status" value="1"/>
</dbReference>
<evidence type="ECO:0000259" key="1">
    <source>
        <dbReference type="Pfam" id="PF14529"/>
    </source>
</evidence>
<dbReference type="InterPro" id="IPR036691">
    <property type="entry name" value="Endo/exonu/phosph_ase_sf"/>
</dbReference>
<dbReference type="STRING" id="102285.A0A0R3TAU2"/>
<evidence type="ECO:0000313" key="4">
    <source>
        <dbReference type="WBParaSite" id="HNAJ_0000418101-mRNA-1"/>
    </source>
</evidence>
<accession>A0A0R3TAU2</accession>
<dbReference type="AlphaFoldDB" id="A0A0R3TAU2"/>
<name>A0A0R3TAU2_RODNA</name>
<evidence type="ECO:0000313" key="2">
    <source>
        <dbReference type="EMBL" id="VDO00038.1"/>
    </source>
</evidence>
<feature type="domain" description="Endonuclease/exonuclease/phosphatase" evidence="1">
    <location>
        <begin position="146"/>
        <end position="252"/>
    </location>
</feature>
<reference evidence="4" key="1">
    <citation type="submission" date="2017-02" db="UniProtKB">
        <authorList>
            <consortium name="WormBaseParasite"/>
        </authorList>
    </citation>
    <scope>IDENTIFICATION</scope>
</reference>
<dbReference type="PANTHER" id="PTHR36688:SF2">
    <property type="entry name" value="ENDONUCLEASE_EXONUCLEASE_PHOSPHATASE DOMAIN-CONTAINING PROTEIN"/>
    <property type="match status" value="1"/>
</dbReference>
<dbReference type="PANTHER" id="PTHR36688">
    <property type="entry name" value="ENDO/EXONUCLEASE/PHOSPHATASE DOMAIN-CONTAINING PROTEIN"/>
    <property type="match status" value="1"/>
</dbReference>
<dbReference type="SUPFAM" id="SSF56219">
    <property type="entry name" value="DNase I-like"/>
    <property type="match status" value="1"/>
</dbReference>
<dbReference type="WBParaSite" id="HNAJ_0000418101-mRNA-1">
    <property type="protein sequence ID" value="HNAJ_0000418101-mRNA-1"/>
    <property type="gene ID" value="HNAJ_0000418101"/>
</dbReference>
<dbReference type="Gene3D" id="3.60.10.10">
    <property type="entry name" value="Endonuclease/exonuclease/phosphatase"/>
    <property type="match status" value="1"/>
</dbReference>
<sequence>MLDDEAQFTTFLASPFQRRRVVVRGDSKRQYPAGESQCLQILQWEAGGMSPDKMIQVQKILQTYDVDIFTIMEANISDDKLKYYQFPGYTLYNLPKYRQVASGILTGVKEGLTSHYDLIRSMGSTQDKCELIRLNVWKCQNQFKIYAVYNPHQNCPNFDLLNISHKTVVLGVFNAHFTRWGYKDTNIAGKEIEDMLNSNPLELFYSNEDPATYLHYNGTRTTPDLLLASSDISEYTRRKIIDDPGSGHKPVIASITIGSKSMSRKVPTKLSWNFKKADWSRFTNILNNELHKSPLNFNQHPNKLCADITNIMIRCAKKTIPRGKTNTIDYVKLVIL</sequence>
<evidence type="ECO:0000313" key="3">
    <source>
        <dbReference type="Proteomes" id="UP000278807"/>
    </source>
</evidence>
<gene>
    <name evidence="2" type="ORF">HNAJ_LOCUS4178</name>
</gene>
<organism evidence="4">
    <name type="scientific">Rodentolepis nana</name>
    <name type="common">Dwarf tapeworm</name>
    <name type="synonym">Hymenolepis nana</name>
    <dbReference type="NCBI Taxonomy" id="102285"/>
    <lineage>
        <taxon>Eukaryota</taxon>
        <taxon>Metazoa</taxon>
        <taxon>Spiralia</taxon>
        <taxon>Lophotrochozoa</taxon>
        <taxon>Platyhelminthes</taxon>
        <taxon>Cestoda</taxon>
        <taxon>Eucestoda</taxon>
        <taxon>Cyclophyllidea</taxon>
        <taxon>Hymenolepididae</taxon>
        <taxon>Rodentolepis</taxon>
    </lineage>
</organism>
<dbReference type="OrthoDB" id="6433840at2759"/>
<dbReference type="EMBL" id="UZAE01002771">
    <property type="protein sequence ID" value="VDO00038.1"/>
    <property type="molecule type" value="Genomic_DNA"/>
</dbReference>